<dbReference type="InterPro" id="IPR023996">
    <property type="entry name" value="TonB-dep_OMP_SusC/RagA"/>
</dbReference>
<evidence type="ECO:0000256" key="4">
    <source>
        <dbReference type="ARBA" id="ARBA00022692"/>
    </source>
</evidence>
<dbReference type="SUPFAM" id="SSF49464">
    <property type="entry name" value="Carboxypeptidase regulatory domain-like"/>
    <property type="match status" value="1"/>
</dbReference>
<protein>
    <submittedName>
        <fullName evidence="9">TonB-dependent receptor</fullName>
    </submittedName>
</protein>
<dbReference type="Pfam" id="PF13715">
    <property type="entry name" value="CarbopepD_reg_2"/>
    <property type="match status" value="1"/>
</dbReference>
<comment type="subcellular location">
    <subcellularLocation>
        <location evidence="1 7">Cell outer membrane</location>
        <topology evidence="1 7">Multi-pass membrane protein</topology>
    </subcellularLocation>
</comment>
<accession>A0ABY9XZB2</accession>
<keyword evidence="4 7" id="KW-0812">Transmembrane</keyword>
<name>A0ABY9XZB2_9FLAO</name>
<evidence type="ECO:0000256" key="2">
    <source>
        <dbReference type="ARBA" id="ARBA00022448"/>
    </source>
</evidence>
<gene>
    <name evidence="9" type="ORF">RHP49_10320</name>
</gene>
<proteinExistence type="inferred from homology"/>
<dbReference type="SUPFAM" id="SSF56935">
    <property type="entry name" value="Porins"/>
    <property type="match status" value="1"/>
</dbReference>
<evidence type="ECO:0000313" key="9">
    <source>
        <dbReference type="EMBL" id="WNH11305.1"/>
    </source>
</evidence>
<dbReference type="NCBIfam" id="TIGR04057">
    <property type="entry name" value="SusC_RagA_signa"/>
    <property type="match status" value="1"/>
</dbReference>
<evidence type="ECO:0000259" key="8">
    <source>
        <dbReference type="Pfam" id="PF07715"/>
    </source>
</evidence>
<dbReference type="PROSITE" id="PS52016">
    <property type="entry name" value="TONB_DEPENDENT_REC_3"/>
    <property type="match status" value="1"/>
</dbReference>
<evidence type="ECO:0000256" key="6">
    <source>
        <dbReference type="ARBA" id="ARBA00023237"/>
    </source>
</evidence>
<keyword evidence="3 7" id="KW-1134">Transmembrane beta strand</keyword>
<dbReference type="Gene3D" id="2.40.170.20">
    <property type="entry name" value="TonB-dependent receptor, beta-barrel domain"/>
    <property type="match status" value="1"/>
</dbReference>
<keyword evidence="10" id="KW-1185">Reference proteome</keyword>
<evidence type="ECO:0000256" key="1">
    <source>
        <dbReference type="ARBA" id="ARBA00004571"/>
    </source>
</evidence>
<dbReference type="InterPro" id="IPR036942">
    <property type="entry name" value="Beta-barrel_TonB_sf"/>
</dbReference>
<keyword evidence="9" id="KW-0675">Receptor</keyword>
<dbReference type="NCBIfam" id="TIGR04056">
    <property type="entry name" value="OMP_RagA_SusC"/>
    <property type="match status" value="1"/>
</dbReference>
<organism evidence="9 10">
    <name type="scientific">Thalassobellus suaedae</name>
    <dbReference type="NCBI Taxonomy" id="3074124"/>
    <lineage>
        <taxon>Bacteria</taxon>
        <taxon>Pseudomonadati</taxon>
        <taxon>Bacteroidota</taxon>
        <taxon>Flavobacteriia</taxon>
        <taxon>Flavobacteriales</taxon>
        <taxon>Flavobacteriaceae</taxon>
        <taxon>Thalassobellus</taxon>
    </lineage>
</organism>
<reference evidence="9 10" key="1">
    <citation type="submission" date="2023-09" db="EMBL/GenBank/DDBJ databases">
        <title>Thalassobella suaedae gen. nov., sp. nov., a marine bacterium of the family Flavobacteriaceae isolated from a halophyte Suaeda japonica.</title>
        <authorList>
            <person name="Lee S.Y."/>
            <person name="Hwang C.Y."/>
        </authorList>
    </citation>
    <scope>NUCLEOTIDE SEQUENCE [LARGE SCALE GENOMIC DNA]</scope>
    <source>
        <strain evidence="9 10">HL-DH10</strain>
    </source>
</reference>
<dbReference type="EMBL" id="CP134536">
    <property type="protein sequence ID" value="WNH11305.1"/>
    <property type="molecule type" value="Genomic_DNA"/>
</dbReference>
<keyword evidence="6 7" id="KW-0998">Cell outer membrane</keyword>
<evidence type="ECO:0000313" key="10">
    <source>
        <dbReference type="Proteomes" id="UP001303407"/>
    </source>
</evidence>
<dbReference type="Proteomes" id="UP001303407">
    <property type="component" value="Chromosome"/>
</dbReference>
<dbReference type="RefSeq" id="WP_415861280.1">
    <property type="nucleotide sequence ID" value="NZ_CP134536.1"/>
</dbReference>
<dbReference type="Gene3D" id="2.170.130.10">
    <property type="entry name" value="TonB-dependent receptor, plug domain"/>
    <property type="match status" value="1"/>
</dbReference>
<dbReference type="InterPro" id="IPR008969">
    <property type="entry name" value="CarboxyPept-like_regulatory"/>
</dbReference>
<keyword evidence="2 7" id="KW-0813">Transport</keyword>
<keyword evidence="5 7" id="KW-0472">Membrane</keyword>
<dbReference type="InterPro" id="IPR012910">
    <property type="entry name" value="Plug_dom"/>
</dbReference>
<dbReference type="Pfam" id="PF07715">
    <property type="entry name" value="Plug"/>
    <property type="match status" value="1"/>
</dbReference>
<dbReference type="Gene3D" id="2.60.40.1120">
    <property type="entry name" value="Carboxypeptidase-like, regulatory domain"/>
    <property type="match status" value="1"/>
</dbReference>
<evidence type="ECO:0000256" key="3">
    <source>
        <dbReference type="ARBA" id="ARBA00022452"/>
    </source>
</evidence>
<feature type="domain" description="TonB-dependent receptor plug" evidence="8">
    <location>
        <begin position="224"/>
        <end position="328"/>
    </location>
</feature>
<dbReference type="InterPro" id="IPR039426">
    <property type="entry name" value="TonB-dep_rcpt-like"/>
</dbReference>
<comment type="similarity">
    <text evidence="7">Belongs to the TonB-dependent receptor family.</text>
</comment>
<sequence length="1134" mass="125519">MKIKLINARFLFRKRLLTMIMKTFIFLLCTTVFSLSADDTFSQEKVIIDQNQLVTVDAVFKIIKEQTNYRFIYPKNLFKDTPKIQLIKGEIKIEKLLDQSLLASNLNFELSKNNTIVISEQDTTQTIEIQQGILISGSIVDSSGIPLPGANILEKGTSNGTQSDFDGNYSLKVTDENSVLVVSYIGYTTREIELNGETTINITLRENASALDEVVVVGYGTQRKSDLTGSVSVVDVDEAKKIVTNDVAKMLQGQVPGVTVQSSGEPGGFVNIKIRGISSFTNNNPLFVVDGMIVDDPYDFATGDIESMQVLKDASASAIYGVRGANGVIIITTKKGKAGKVSINYRSSFGFQSVGKTISVTDRVGYQKITNAAYVNSGQVILPGNDLNSPEFISNVDTDWQDAAYKTGTLENHSISFAGGAETLNYNLNVDYFKNSSYMDVPQDYERYSTTLNLGGQKGKFTYGSKLGYTNSNKGNFNEYNTGESSVIYLLQAIPTMPVYDENRLGGYGGSDNAIQRAITLNVIGYNNLLENTNKRNRFIGNIWGELEILKGLKYKLRVSADVLDFHDRLYVPPSDLGWYYITTNEEASLDVTSGNRTRTIMDNLLTYNLEINKHKFDVLAGSVQEKTTNYRHYSRGVGFDDNAISQLTYAYDSRAEESESTITGKSLLSRLNYSFDDRYLITANYRQDKTSLFDEINNTGDYFSFSGAWKVHNENFINLPDWLNTLKLRAGYGTLGNNTVGPYAYTATVNPFANYVFGNELAPGTTVVSAKDPGLKWEDTETFNTAIEIGMFNNKLQFSAEYYRKTSSDILANVPLPLSSGTIDNWVVAVVKNAADIQNTGFEFALSYNNSDNKFKYNISANLGTLKNEVLKIGENDIPIPGVNSRTEVGRSIGELYAYETDGLFNSPEEVAAHASQSGAQPGDVRFVDQLTVDTPSIDIDGDGFPDIGDGIPDATDGLITDEDRTFQGTTIPKISYGLNFSASYKDFDFSMFWQGNAGNKIYNGTYNALMIGGLLNHHTDMLNYWTPTNTNTNVPRPDQIETNANARGSDRFIESGDYIKLQSLQLGYNVPMGNVKVIEKLRVYLSGQNLLTLSGYKGYDPDFLNDGLFSRGFEFGSFPNPRTFSFGVDVKF</sequence>
<evidence type="ECO:0000256" key="5">
    <source>
        <dbReference type="ARBA" id="ARBA00023136"/>
    </source>
</evidence>
<dbReference type="InterPro" id="IPR023997">
    <property type="entry name" value="TonB-dep_OMP_SusC/RagA_CS"/>
</dbReference>
<evidence type="ECO:0000256" key="7">
    <source>
        <dbReference type="PROSITE-ProRule" id="PRU01360"/>
    </source>
</evidence>
<dbReference type="InterPro" id="IPR037066">
    <property type="entry name" value="Plug_dom_sf"/>
</dbReference>